<reference evidence="11 12" key="1">
    <citation type="journal article" date="2015" name="Genome Announc.">
        <title>Expanding the biotechnology potential of lactobacilli through comparative genomics of 213 strains and associated genera.</title>
        <authorList>
            <person name="Sun Z."/>
            <person name="Harris H.M."/>
            <person name="McCann A."/>
            <person name="Guo C."/>
            <person name="Argimon S."/>
            <person name="Zhang W."/>
            <person name="Yang X."/>
            <person name="Jeffery I.B."/>
            <person name="Cooney J.C."/>
            <person name="Kagawa T.F."/>
            <person name="Liu W."/>
            <person name="Song Y."/>
            <person name="Salvetti E."/>
            <person name="Wrobel A."/>
            <person name="Rasinkangas P."/>
            <person name="Parkhill J."/>
            <person name="Rea M.C."/>
            <person name="O'Sullivan O."/>
            <person name="Ritari J."/>
            <person name="Douillard F.P."/>
            <person name="Paul Ross R."/>
            <person name="Yang R."/>
            <person name="Briner A.E."/>
            <person name="Felis G.E."/>
            <person name="de Vos W.M."/>
            <person name="Barrangou R."/>
            <person name="Klaenhammer T.R."/>
            <person name="Caufield P.W."/>
            <person name="Cui Y."/>
            <person name="Zhang H."/>
            <person name="O'Toole P.W."/>
        </authorList>
    </citation>
    <scope>NUCLEOTIDE SEQUENCE [LARGE SCALE GENOMIC DNA]</scope>
    <source>
        <strain evidence="11 12">JCM 15530</strain>
    </source>
</reference>
<comment type="caution">
    <text evidence="11">The sequence shown here is derived from an EMBL/GenBank/DDBJ whole genome shotgun (WGS) entry which is preliminary data.</text>
</comment>
<feature type="domain" description="Thiamine pyrophosphate enzyme N-terminal TPP-binding" evidence="9">
    <location>
        <begin position="10"/>
        <end position="125"/>
    </location>
</feature>
<evidence type="ECO:0000256" key="2">
    <source>
        <dbReference type="ARBA" id="ARBA00022679"/>
    </source>
</evidence>
<evidence type="ECO:0000313" key="11">
    <source>
        <dbReference type="EMBL" id="KRK46919.1"/>
    </source>
</evidence>
<dbReference type="STRING" id="1302272.FC96_GL000809"/>
<comment type="cofactor">
    <cofactor evidence="7">
        <name>Mg(2+)</name>
        <dbReference type="ChEBI" id="CHEBI:18420"/>
    </cofactor>
    <cofactor evidence="7">
        <name>Mn(2+)</name>
        <dbReference type="ChEBI" id="CHEBI:29035"/>
    </cofactor>
</comment>
<dbReference type="CDD" id="cd07037">
    <property type="entry name" value="TPP_PYR_MenD"/>
    <property type="match status" value="1"/>
</dbReference>
<dbReference type="EC" id="2.2.1.9" evidence="7"/>
<dbReference type="HAMAP" id="MF_01659">
    <property type="entry name" value="MenD"/>
    <property type="match status" value="1"/>
</dbReference>
<dbReference type="InterPro" id="IPR029035">
    <property type="entry name" value="DHS-like_NAD/FAD-binding_dom"/>
</dbReference>
<comment type="similarity">
    <text evidence="7">Belongs to the TPP enzyme family. MenD subfamily.</text>
</comment>
<organism evidence="11 12">
    <name type="scientific">Secundilactobacillus kimchicus JCM 15530</name>
    <dbReference type="NCBI Taxonomy" id="1302272"/>
    <lineage>
        <taxon>Bacteria</taxon>
        <taxon>Bacillati</taxon>
        <taxon>Bacillota</taxon>
        <taxon>Bacilli</taxon>
        <taxon>Lactobacillales</taxon>
        <taxon>Lactobacillaceae</taxon>
        <taxon>Secundilactobacillus</taxon>
    </lineage>
</organism>
<keyword evidence="3 7" id="KW-0479">Metal-binding</keyword>
<dbReference type="Pfam" id="PF02775">
    <property type="entry name" value="TPP_enzyme_C"/>
    <property type="match status" value="1"/>
</dbReference>
<sequence>MKSNNSLTTYVQRVIDALVAQGVTRIVISPGSRSTPVALLLAHNAARYHLKLFVDVDERSAAFFALGMAKVSHQPVLLVCTSGTAAANYYPAVIEAQLTHQPLIVLTTDRPPELTNIGAPQAIDQDRLYGQYVKQFAQLPLPSADATTLDYVAFNVQRLVLASETTPLGPVHLNLPLRKPLMPDLEPVAGPPVVRKITKPVGDRQLSPTQLTQLVGQLSGRRGLFIAGPQETADDWSGLVQLAEAVGWPILADPLSGLRQTDSSLVISGYEQLFAPPITLAAAQPELVIRIGATPVSAHLAGWLKAFDGPVTLVDAAATLADHTLATTAVIRTTVATLVTQLTGRLAGAPAVYTQAWQTLEQVYRQQVKLAFQTDQLTEGQVAYTVATQVPSANVFVSNSMPIRDVDQFGIPQTHSLNWWCNRGANGIDGVVSSALGMAAVSDRANYLVIGDLAFFHDMNGLMMAQRHQLALTIIVINNNGGGIFSFLPQAAAESYFEPLFGTPQNLKVSAVAQLYEATYELVASTADLQAALQQSTTGLRLIEVRTDRNENVVAHRKLASALKAEMEAHLEN</sequence>
<feature type="domain" description="Menaquinone biosynthesis protein MenD middle" evidence="10">
    <location>
        <begin position="215"/>
        <end position="393"/>
    </location>
</feature>
<comment type="catalytic activity">
    <reaction evidence="7">
        <text>isochorismate + 2-oxoglutarate + H(+) = 5-enolpyruvoyl-6-hydroxy-2-succinyl-cyclohex-3-ene-1-carboxylate + CO2</text>
        <dbReference type="Rhea" id="RHEA:25593"/>
        <dbReference type="ChEBI" id="CHEBI:15378"/>
        <dbReference type="ChEBI" id="CHEBI:16526"/>
        <dbReference type="ChEBI" id="CHEBI:16810"/>
        <dbReference type="ChEBI" id="CHEBI:29780"/>
        <dbReference type="ChEBI" id="CHEBI:58818"/>
        <dbReference type="EC" id="2.2.1.9"/>
    </reaction>
</comment>
<dbReference type="SUPFAM" id="SSF52518">
    <property type="entry name" value="Thiamin diphosphate-binding fold (THDP-binding)"/>
    <property type="match status" value="2"/>
</dbReference>
<comment type="function">
    <text evidence="7">Catalyzes the thiamine diphosphate-dependent decarboxylation of 2-oxoglutarate and the subsequent addition of the resulting succinic semialdehyde-thiamine pyrophosphate anion to isochorismate to yield 2-succinyl-5-enolpyruvyl-6-hydroxy-3-cyclohexene-1-carboxylate (SEPHCHC).</text>
</comment>
<comment type="cofactor">
    <cofactor evidence="7">
        <name>thiamine diphosphate</name>
        <dbReference type="ChEBI" id="CHEBI:58937"/>
    </cofactor>
    <text evidence="7">Binds 1 thiamine pyrophosphate per subunit.</text>
</comment>
<evidence type="ECO:0000256" key="1">
    <source>
        <dbReference type="ARBA" id="ARBA00022428"/>
    </source>
</evidence>
<comment type="subunit">
    <text evidence="7">Homodimer.</text>
</comment>
<evidence type="ECO:0000256" key="6">
    <source>
        <dbReference type="ARBA" id="ARBA00023211"/>
    </source>
</evidence>
<keyword evidence="5 7" id="KW-0786">Thiamine pyrophosphate</keyword>
<feature type="domain" description="Thiamine pyrophosphate enzyme TPP-binding" evidence="8">
    <location>
        <begin position="420"/>
        <end position="543"/>
    </location>
</feature>
<dbReference type="Pfam" id="PF16582">
    <property type="entry name" value="TPP_enzyme_M_2"/>
    <property type="match status" value="1"/>
</dbReference>
<dbReference type="InterPro" id="IPR032264">
    <property type="entry name" value="MenD_middle"/>
</dbReference>
<dbReference type="InterPro" id="IPR011766">
    <property type="entry name" value="TPP_enzyme_TPP-bd"/>
</dbReference>
<dbReference type="Proteomes" id="UP000050911">
    <property type="component" value="Unassembled WGS sequence"/>
</dbReference>
<accession>A0A0R1HVY2</accession>
<dbReference type="OrthoDB" id="9791859at2"/>
<dbReference type="SUPFAM" id="SSF52467">
    <property type="entry name" value="DHS-like NAD/FAD-binding domain"/>
    <property type="match status" value="1"/>
</dbReference>
<keyword evidence="2 7" id="KW-0808">Transferase</keyword>
<dbReference type="EMBL" id="AZCX01000014">
    <property type="protein sequence ID" value="KRK46919.1"/>
    <property type="molecule type" value="Genomic_DNA"/>
</dbReference>
<dbReference type="GO" id="GO:0030976">
    <property type="term" value="F:thiamine pyrophosphate binding"/>
    <property type="evidence" value="ECO:0007669"/>
    <property type="project" value="UniProtKB-UniRule"/>
</dbReference>
<keyword evidence="12" id="KW-1185">Reference proteome</keyword>
<keyword evidence="1 7" id="KW-0474">Menaquinone biosynthesis</keyword>
<evidence type="ECO:0000256" key="5">
    <source>
        <dbReference type="ARBA" id="ARBA00023052"/>
    </source>
</evidence>
<dbReference type="GO" id="GO:0030145">
    <property type="term" value="F:manganese ion binding"/>
    <property type="evidence" value="ECO:0007669"/>
    <property type="project" value="UniProtKB-UniRule"/>
</dbReference>
<comment type="pathway">
    <text evidence="7">Quinol/quinone metabolism; 1,4-dihydroxy-2-naphthoate biosynthesis; 1,4-dihydroxy-2-naphthoate from chorismate: step 2/7.</text>
</comment>
<keyword evidence="6 7" id="KW-0464">Manganese</keyword>
<dbReference type="CDD" id="cd02009">
    <property type="entry name" value="TPP_SHCHC_synthase"/>
    <property type="match status" value="1"/>
</dbReference>
<keyword evidence="4 7" id="KW-0460">Magnesium</keyword>
<protein>
    <recommendedName>
        <fullName evidence="7">2-succinyl-5-enolpyruvyl-6-hydroxy-3-cyclohexene-1-carboxylate synthase</fullName>
        <shortName evidence="7">SEPHCHC synthase</shortName>
        <ecNumber evidence="7">2.2.1.9</ecNumber>
    </recommendedName>
    <alternativeName>
        <fullName evidence="7">Menaquinone biosynthesis protein MenD</fullName>
    </alternativeName>
</protein>
<dbReference type="Pfam" id="PF02776">
    <property type="entry name" value="TPP_enzyme_N"/>
    <property type="match status" value="1"/>
</dbReference>
<evidence type="ECO:0000256" key="4">
    <source>
        <dbReference type="ARBA" id="ARBA00022842"/>
    </source>
</evidence>
<comment type="pathway">
    <text evidence="7">Quinol/quinone metabolism; menaquinone biosynthesis.</text>
</comment>
<dbReference type="InterPro" id="IPR012001">
    <property type="entry name" value="Thiamin_PyroP_enz_TPP-bd_dom"/>
</dbReference>
<evidence type="ECO:0000313" key="12">
    <source>
        <dbReference type="Proteomes" id="UP000050911"/>
    </source>
</evidence>
<evidence type="ECO:0000259" key="10">
    <source>
        <dbReference type="Pfam" id="PF16582"/>
    </source>
</evidence>
<dbReference type="AlphaFoldDB" id="A0A0R1HVY2"/>
<gene>
    <name evidence="7" type="primary">menD</name>
    <name evidence="11" type="ORF">FC96_GL000809</name>
</gene>
<dbReference type="UniPathway" id="UPA00079"/>
<dbReference type="GO" id="GO:0070204">
    <property type="term" value="F:2-succinyl-5-enolpyruvyl-6-hydroxy-3-cyclohexene-1-carboxylic-acid synthase activity"/>
    <property type="evidence" value="ECO:0007669"/>
    <property type="project" value="UniProtKB-UniRule"/>
</dbReference>
<dbReference type="NCBIfam" id="TIGR00173">
    <property type="entry name" value="menD"/>
    <property type="match status" value="1"/>
</dbReference>
<evidence type="ECO:0000256" key="7">
    <source>
        <dbReference type="HAMAP-Rule" id="MF_01659"/>
    </source>
</evidence>
<dbReference type="PATRIC" id="fig|1302272.5.peg.809"/>
<dbReference type="PIRSF" id="PIRSF004983">
    <property type="entry name" value="MenD"/>
    <property type="match status" value="1"/>
</dbReference>
<name>A0A0R1HVY2_9LACO</name>
<dbReference type="PANTHER" id="PTHR42916">
    <property type="entry name" value="2-SUCCINYL-5-ENOLPYRUVYL-6-HYDROXY-3-CYCLOHEXENE-1-CARBOXYLATE SYNTHASE"/>
    <property type="match status" value="1"/>
</dbReference>
<dbReference type="Gene3D" id="3.40.50.1220">
    <property type="entry name" value="TPP-binding domain"/>
    <property type="match status" value="1"/>
</dbReference>
<evidence type="ECO:0000259" key="8">
    <source>
        <dbReference type="Pfam" id="PF02775"/>
    </source>
</evidence>
<dbReference type="GO" id="GO:0000287">
    <property type="term" value="F:magnesium ion binding"/>
    <property type="evidence" value="ECO:0007669"/>
    <property type="project" value="UniProtKB-UniRule"/>
</dbReference>
<proteinExistence type="inferred from homology"/>
<dbReference type="InterPro" id="IPR004433">
    <property type="entry name" value="MenaQ_synth_MenD"/>
</dbReference>
<dbReference type="GO" id="GO:0009234">
    <property type="term" value="P:menaquinone biosynthetic process"/>
    <property type="evidence" value="ECO:0007669"/>
    <property type="project" value="UniProtKB-UniRule"/>
</dbReference>
<dbReference type="InterPro" id="IPR029061">
    <property type="entry name" value="THDP-binding"/>
</dbReference>
<dbReference type="RefSeq" id="WP_056943136.1">
    <property type="nucleotide sequence ID" value="NZ_AZCX01000014.1"/>
</dbReference>
<dbReference type="Gene3D" id="3.40.50.970">
    <property type="match status" value="2"/>
</dbReference>
<evidence type="ECO:0000259" key="9">
    <source>
        <dbReference type="Pfam" id="PF02776"/>
    </source>
</evidence>
<dbReference type="UniPathway" id="UPA01057">
    <property type="reaction ID" value="UER00164"/>
</dbReference>
<evidence type="ECO:0000256" key="3">
    <source>
        <dbReference type="ARBA" id="ARBA00022723"/>
    </source>
</evidence>
<dbReference type="PANTHER" id="PTHR42916:SF1">
    <property type="entry name" value="PROTEIN PHYLLO, CHLOROPLASTIC"/>
    <property type="match status" value="1"/>
</dbReference>